<accession>A0A444WPP9</accession>
<comment type="caution">
    <text evidence="1">The sequence shown here is derived from an EMBL/GenBank/DDBJ whole genome shotgun (WGS) entry which is preliminary data.</text>
</comment>
<evidence type="ECO:0000313" key="2">
    <source>
        <dbReference type="Proteomes" id="UP000289738"/>
    </source>
</evidence>
<reference evidence="1 2" key="1">
    <citation type="submission" date="2019-01" db="EMBL/GenBank/DDBJ databases">
        <title>Sequencing of cultivated peanut Arachis hypogaea provides insights into genome evolution and oil improvement.</title>
        <authorList>
            <person name="Chen X."/>
        </authorList>
    </citation>
    <scope>NUCLEOTIDE SEQUENCE [LARGE SCALE GENOMIC DNA]</scope>
    <source>
        <strain evidence="2">cv. Fuhuasheng</strain>
        <tissue evidence="1">Leaves</tissue>
    </source>
</reference>
<dbReference type="STRING" id="3818.A0A444WPP9"/>
<keyword evidence="2" id="KW-1185">Reference proteome</keyword>
<dbReference type="Proteomes" id="UP000289738">
    <property type="component" value="Unassembled WGS sequence"/>
</dbReference>
<name>A0A444WPP9_ARAHY</name>
<organism evidence="1 2">
    <name type="scientific">Arachis hypogaea</name>
    <name type="common">Peanut</name>
    <dbReference type="NCBI Taxonomy" id="3818"/>
    <lineage>
        <taxon>Eukaryota</taxon>
        <taxon>Viridiplantae</taxon>
        <taxon>Streptophyta</taxon>
        <taxon>Embryophyta</taxon>
        <taxon>Tracheophyta</taxon>
        <taxon>Spermatophyta</taxon>
        <taxon>Magnoliopsida</taxon>
        <taxon>eudicotyledons</taxon>
        <taxon>Gunneridae</taxon>
        <taxon>Pentapetalae</taxon>
        <taxon>rosids</taxon>
        <taxon>fabids</taxon>
        <taxon>Fabales</taxon>
        <taxon>Fabaceae</taxon>
        <taxon>Papilionoideae</taxon>
        <taxon>50 kb inversion clade</taxon>
        <taxon>dalbergioids sensu lato</taxon>
        <taxon>Dalbergieae</taxon>
        <taxon>Pterocarpus clade</taxon>
        <taxon>Arachis</taxon>
    </lineage>
</organism>
<evidence type="ECO:0000313" key="1">
    <source>
        <dbReference type="EMBL" id="RYQ79313.1"/>
    </source>
</evidence>
<dbReference type="AlphaFoldDB" id="A0A444WPP9"/>
<dbReference type="PANTHER" id="PTHR31973">
    <property type="entry name" value="POLYPROTEIN, PUTATIVE-RELATED"/>
    <property type="match status" value="1"/>
</dbReference>
<dbReference type="EMBL" id="SDMP01000026">
    <property type="protein sequence ID" value="RYQ79313.1"/>
    <property type="molecule type" value="Genomic_DNA"/>
</dbReference>
<sequence length="416" mass="49537">MDDRVLLKVYSFGQILLQTPEEVKFVCEDPLDVVIPFTISFEELKRVICERIDSEMSRKISCILYRYLVPVFGGFVQFQTKYITDKASMQEMLSMYVESRAQISFIELYIEFEQSEADRNILREDYNSESEEEFESNYEVVEVPYVANREFVVRMEFSSRKAVIKAMKEYTLRRSVDYRVYESEPLTFYVKCTQYRSARDWLIRVSMISRKYCWVIRRYNDNHTCTRATMSQDHSKLNSNTIAEAIKLLVEVDLSLKVKSVIAEVQSKFNYTVSYRKAWLAKQKLVEKIFGGWEASYEALPIWFEAMCHKEPSAIVNCFDRPSEVFEVREMPSGVEYAVDLRRQRCDCGEFQMDQVRRVYRARFRPLGNSTTWPSYNDPQFIPNPYLRRVSKGRPRMTRCLNEMDTRMLRRLRRCR</sequence>
<proteinExistence type="predicted"/>
<protein>
    <recommendedName>
        <fullName evidence="3">Transposase MuDR plant domain-containing protein</fullName>
    </recommendedName>
</protein>
<evidence type="ECO:0008006" key="3">
    <source>
        <dbReference type="Google" id="ProtNLM"/>
    </source>
</evidence>
<gene>
    <name evidence="1" type="ORF">Ahy_Scaffold6g108036</name>
</gene>
<dbReference type="PANTHER" id="PTHR31973:SF195">
    <property type="entry name" value="MUDR FAMILY TRANSPOSASE"/>
    <property type="match status" value="1"/>
</dbReference>